<organism evidence="10 11">
    <name type="scientific">Allacma fusca</name>
    <dbReference type="NCBI Taxonomy" id="39272"/>
    <lineage>
        <taxon>Eukaryota</taxon>
        <taxon>Metazoa</taxon>
        <taxon>Ecdysozoa</taxon>
        <taxon>Arthropoda</taxon>
        <taxon>Hexapoda</taxon>
        <taxon>Collembola</taxon>
        <taxon>Symphypleona</taxon>
        <taxon>Sminthuridae</taxon>
        <taxon>Allacma</taxon>
    </lineage>
</organism>
<dbReference type="InterPro" id="IPR050932">
    <property type="entry name" value="TM2D1-3-like"/>
</dbReference>
<dbReference type="Proteomes" id="UP000708208">
    <property type="component" value="Unassembled WGS sequence"/>
</dbReference>
<dbReference type="GO" id="GO:0016020">
    <property type="term" value="C:membrane"/>
    <property type="evidence" value="ECO:0007669"/>
    <property type="project" value="UniProtKB-SubCell"/>
</dbReference>
<keyword evidence="3 8" id="KW-0812">Transmembrane</keyword>
<evidence type="ECO:0000256" key="5">
    <source>
        <dbReference type="ARBA" id="ARBA00022989"/>
    </source>
</evidence>
<evidence type="ECO:0000256" key="6">
    <source>
        <dbReference type="ARBA" id="ARBA00023136"/>
    </source>
</evidence>
<dbReference type="InterPro" id="IPR007829">
    <property type="entry name" value="TM2"/>
</dbReference>
<feature type="transmembrane region" description="Helical" evidence="8">
    <location>
        <begin position="103"/>
        <end position="122"/>
    </location>
</feature>
<evidence type="ECO:0000313" key="11">
    <source>
        <dbReference type="Proteomes" id="UP000708208"/>
    </source>
</evidence>
<feature type="domain" description="TM2" evidence="9">
    <location>
        <begin position="102"/>
        <end position="149"/>
    </location>
</feature>
<dbReference type="PANTHER" id="PTHR21016">
    <property type="entry name" value="BETA-AMYLOID BINDING PROTEIN-RELATED"/>
    <property type="match status" value="1"/>
</dbReference>
<protein>
    <recommendedName>
        <fullName evidence="9">TM2 domain-containing protein</fullName>
    </recommendedName>
</protein>
<keyword evidence="7" id="KW-0325">Glycoprotein</keyword>
<name>A0A8J2L964_9HEXA</name>
<dbReference type="OrthoDB" id="408511at2759"/>
<comment type="subcellular location">
    <subcellularLocation>
        <location evidence="1">Membrane</location>
        <topology evidence="1">Multi-pass membrane protein</topology>
    </subcellularLocation>
</comment>
<keyword evidence="11" id="KW-1185">Reference proteome</keyword>
<evidence type="ECO:0000313" key="10">
    <source>
        <dbReference type="EMBL" id="CAG7827812.1"/>
    </source>
</evidence>
<keyword evidence="5 8" id="KW-1133">Transmembrane helix</keyword>
<dbReference type="PANTHER" id="PTHR21016:SF4">
    <property type="entry name" value="TM2 DOMAIN-CONTAINING PROTEIN 2"/>
    <property type="match status" value="1"/>
</dbReference>
<dbReference type="EMBL" id="CAJVCH010544976">
    <property type="protein sequence ID" value="CAG7827812.1"/>
    <property type="molecule type" value="Genomic_DNA"/>
</dbReference>
<evidence type="ECO:0000256" key="4">
    <source>
        <dbReference type="ARBA" id="ARBA00022729"/>
    </source>
</evidence>
<feature type="transmembrane region" description="Helical" evidence="8">
    <location>
        <begin position="134"/>
        <end position="156"/>
    </location>
</feature>
<comment type="similarity">
    <text evidence="2">Belongs to the TM2 family.</text>
</comment>
<proteinExistence type="inferred from homology"/>
<dbReference type="AlphaFoldDB" id="A0A8J2L964"/>
<evidence type="ECO:0000256" key="3">
    <source>
        <dbReference type="ARBA" id="ARBA00022692"/>
    </source>
</evidence>
<evidence type="ECO:0000256" key="1">
    <source>
        <dbReference type="ARBA" id="ARBA00004141"/>
    </source>
</evidence>
<reference evidence="10" key="1">
    <citation type="submission" date="2021-06" db="EMBL/GenBank/DDBJ databases">
        <authorList>
            <person name="Hodson N. C."/>
            <person name="Mongue J. A."/>
            <person name="Jaron S. K."/>
        </authorList>
    </citation>
    <scope>NUCLEOTIDE SEQUENCE</scope>
</reference>
<sequence length="168" mass="18463">FGIGSSLSRNSTDECSLISPLSPKVRCDFLPMDFLDCDPLTDHKGNASAKESAGHGCKKWGGENYEDVEHTKARCRVLPEIECCGPREFFKDGFPCIKYTGHYFLSTLLFSVFLGFLGIDRFCLGHTGTGVGKLLTLGGAGIWWIVDIVLLIKGYLTPADGSNWMPYV</sequence>
<evidence type="ECO:0000256" key="2">
    <source>
        <dbReference type="ARBA" id="ARBA00008284"/>
    </source>
</evidence>
<feature type="non-terminal residue" evidence="10">
    <location>
        <position position="1"/>
    </location>
</feature>
<evidence type="ECO:0000256" key="7">
    <source>
        <dbReference type="ARBA" id="ARBA00023180"/>
    </source>
</evidence>
<gene>
    <name evidence="10" type="ORF">AFUS01_LOCUS37773</name>
</gene>
<keyword evidence="6 8" id="KW-0472">Membrane</keyword>
<accession>A0A8J2L964</accession>
<comment type="caution">
    <text evidence="10">The sequence shown here is derived from an EMBL/GenBank/DDBJ whole genome shotgun (WGS) entry which is preliminary data.</text>
</comment>
<dbReference type="Pfam" id="PF05154">
    <property type="entry name" value="TM2"/>
    <property type="match status" value="1"/>
</dbReference>
<keyword evidence="4" id="KW-0732">Signal</keyword>
<evidence type="ECO:0000259" key="9">
    <source>
        <dbReference type="Pfam" id="PF05154"/>
    </source>
</evidence>
<evidence type="ECO:0000256" key="8">
    <source>
        <dbReference type="SAM" id="Phobius"/>
    </source>
</evidence>